<proteinExistence type="inferred from homology"/>
<comment type="subcellular location">
    <subcellularLocation>
        <location evidence="4">Cytoplasm</location>
    </subcellularLocation>
</comment>
<evidence type="ECO:0000256" key="2">
    <source>
        <dbReference type="ARBA" id="ARBA00022598"/>
    </source>
</evidence>
<dbReference type="EC" id="6.3.2.4" evidence="4"/>
<keyword evidence="6" id="KW-0479">Metal-binding</keyword>
<evidence type="ECO:0000256" key="4">
    <source>
        <dbReference type="HAMAP-Rule" id="MF_00047"/>
    </source>
</evidence>
<evidence type="ECO:0000313" key="11">
    <source>
        <dbReference type="Proteomes" id="UP000431080"/>
    </source>
</evidence>
<feature type="region of interest" description="Disordered" evidence="8">
    <location>
        <begin position="1"/>
        <end position="31"/>
    </location>
</feature>
<feature type="active site" evidence="5">
    <location>
        <position position="324"/>
    </location>
</feature>
<dbReference type="SUPFAM" id="SSF52440">
    <property type="entry name" value="PreATP-grasp domain"/>
    <property type="match status" value="1"/>
</dbReference>
<dbReference type="SUPFAM" id="SSF56059">
    <property type="entry name" value="Glutathione synthetase ATP-binding domain-like"/>
    <property type="match status" value="1"/>
</dbReference>
<name>A0A6I2F345_9MICO</name>
<keyword evidence="4" id="KW-0133">Cell shape</keyword>
<gene>
    <name evidence="4" type="primary">ddl</name>
    <name evidence="10" type="ORF">GE115_03670</name>
</gene>
<keyword evidence="6" id="KW-0464">Manganese</keyword>
<dbReference type="Gene3D" id="3.30.1490.20">
    <property type="entry name" value="ATP-grasp fold, A domain"/>
    <property type="match status" value="1"/>
</dbReference>
<evidence type="ECO:0000256" key="5">
    <source>
        <dbReference type="PIRSR" id="PIRSR039102-1"/>
    </source>
</evidence>
<comment type="similarity">
    <text evidence="1 4">Belongs to the D-alanine--D-alanine ligase family.</text>
</comment>
<organism evidence="10 11">
    <name type="scientific">Agromyces agglutinans</name>
    <dbReference type="NCBI Taxonomy" id="2662258"/>
    <lineage>
        <taxon>Bacteria</taxon>
        <taxon>Bacillati</taxon>
        <taxon>Actinomycetota</taxon>
        <taxon>Actinomycetes</taxon>
        <taxon>Micrococcales</taxon>
        <taxon>Microbacteriaceae</taxon>
        <taxon>Agromyces</taxon>
    </lineage>
</organism>
<dbReference type="RefSeq" id="WP_153683461.1">
    <property type="nucleotide sequence ID" value="NZ_WJIF01000002.1"/>
</dbReference>
<dbReference type="PANTHER" id="PTHR23132:SF23">
    <property type="entry name" value="D-ALANINE--D-ALANINE LIGASE B"/>
    <property type="match status" value="1"/>
</dbReference>
<keyword evidence="7" id="KW-0547">Nucleotide-binding</keyword>
<comment type="function">
    <text evidence="4">Cell wall formation.</text>
</comment>
<dbReference type="InterPro" id="IPR011761">
    <property type="entry name" value="ATP-grasp"/>
</dbReference>
<dbReference type="UniPathway" id="UPA00219"/>
<dbReference type="InterPro" id="IPR005905">
    <property type="entry name" value="D_ala_D_ala"/>
</dbReference>
<dbReference type="GO" id="GO:0005737">
    <property type="term" value="C:cytoplasm"/>
    <property type="evidence" value="ECO:0007669"/>
    <property type="project" value="UniProtKB-SubCell"/>
</dbReference>
<dbReference type="GO" id="GO:0005524">
    <property type="term" value="F:ATP binding"/>
    <property type="evidence" value="ECO:0007669"/>
    <property type="project" value="UniProtKB-UniRule"/>
</dbReference>
<keyword evidence="6" id="KW-0460">Magnesium</keyword>
<keyword evidence="4" id="KW-0573">Peptidoglycan synthesis</keyword>
<comment type="pathway">
    <text evidence="4">Cell wall biogenesis; peptidoglycan biosynthesis.</text>
</comment>
<evidence type="ECO:0000256" key="6">
    <source>
        <dbReference type="PIRSR" id="PIRSR039102-3"/>
    </source>
</evidence>
<dbReference type="PANTHER" id="PTHR23132">
    <property type="entry name" value="D-ALANINE--D-ALANINE LIGASE"/>
    <property type="match status" value="1"/>
</dbReference>
<accession>A0A6I2F345</accession>
<dbReference type="InterPro" id="IPR016185">
    <property type="entry name" value="PreATP-grasp_dom_sf"/>
</dbReference>
<comment type="catalytic activity">
    <reaction evidence="4">
        <text>2 D-alanine + ATP = D-alanyl-D-alanine + ADP + phosphate + H(+)</text>
        <dbReference type="Rhea" id="RHEA:11224"/>
        <dbReference type="ChEBI" id="CHEBI:15378"/>
        <dbReference type="ChEBI" id="CHEBI:30616"/>
        <dbReference type="ChEBI" id="CHEBI:43474"/>
        <dbReference type="ChEBI" id="CHEBI:57416"/>
        <dbReference type="ChEBI" id="CHEBI:57822"/>
        <dbReference type="ChEBI" id="CHEBI:456216"/>
        <dbReference type="EC" id="6.3.2.4"/>
    </reaction>
</comment>
<keyword evidence="4" id="KW-0963">Cytoplasm</keyword>
<dbReference type="AlphaFoldDB" id="A0A6I2F345"/>
<evidence type="ECO:0000256" key="7">
    <source>
        <dbReference type="PROSITE-ProRule" id="PRU00409"/>
    </source>
</evidence>
<feature type="binding site" evidence="6">
    <location>
        <position position="315"/>
    </location>
    <ligand>
        <name>Mg(2+)</name>
        <dbReference type="ChEBI" id="CHEBI:18420"/>
        <label>2</label>
    </ligand>
</feature>
<dbReference type="InterPro" id="IPR013815">
    <property type="entry name" value="ATP_grasp_subdomain_1"/>
</dbReference>
<evidence type="ECO:0000259" key="9">
    <source>
        <dbReference type="PROSITE" id="PS50975"/>
    </source>
</evidence>
<feature type="domain" description="ATP-grasp" evidence="9">
    <location>
        <begin position="139"/>
        <end position="346"/>
    </location>
</feature>
<evidence type="ECO:0000313" key="10">
    <source>
        <dbReference type="EMBL" id="MRG58969.1"/>
    </source>
</evidence>
<dbReference type="EMBL" id="WJIF01000002">
    <property type="protein sequence ID" value="MRG58969.1"/>
    <property type="molecule type" value="Genomic_DNA"/>
</dbReference>
<feature type="active site" evidence="5">
    <location>
        <position position="189"/>
    </location>
</feature>
<evidence type="ECO:0000256" key="1">
    <source>
        <dbReference type="ARBA" id="ARBA00010871"/>
    </source>
</evidence>
<dbReference type="Proteomes" id="UP000431080">
    <property type="component" value="Unassembled WGS sequence"/>
</dbReference>
<keyword evidence="7" id="KW-0067">ATP-binding</keyword>
<evidence type="ECO:0000256" key="8">
    <source>
        <dbReference type="SAM" id="MobiDB-lite"/>
    </source>
</evidence>
<feature type="active site" evidence="5">
    <location>
        <position position="53"/>
    </location>
</feature>
<dbReference type="Pfam" id="PF07478">
    <property type="entry name" value="Dala_Dala_lig_C"/>
    <property type="match status" value="1"/>
</dbReference>
<dbReference type="InterPro" id="IPR011095">
    <property type="entry name" value="Dala_Dala_lig_C"/>
</dbReference>
<dbReference type="Gene3D" id="3.30.470.20">
    <property type="entry name" value="ATP-grasp fold, B domain"/>
    <property type="match status" value="1"/>
</dbReference>
<dbReference type="GO" id="GO:0009252">
    <property type="term" value="P:peptidoglycan biosynthetic process"/>
    <property type="evidence" value="ECO:0007669"/>
    <property type="project" value="UniProtKB-UniRule"/>
</dbReference>
<feature type="binding site" evidence="6">
    <location>
        <position position="300"/>
    </location>
    <ligand>
        <name>Mg(2+)</name>
        <dbReference type="ChEBI" id="CHEBI:18420"/>
        <label>1</label>
    </ligand>
</feature>
<evidence type="ECO:0000256" key="3">
    <source>
        <dbReference type="ARBA" id="ARBA00023316"/>
    </source>
</evidence>
<dbReference type="Gene3D" id="3.40.50.20">
    <property type="match status" value="1"/>
</dbReference>
<dbReference type="GO" id="GO:0008716">
    <property type="term" value="F:D-alanine-D-alanine ligase activity"/>
    <property type="evidence" value="ECO:0007669"/>
    <property type="project" value="UniProtKB-UniRule"/>
</dbReference>
<dbReference type="GO" id="GO:0046872">
    <property type="term" value="F:metal ion binding"/>
    <property type="evidence" value="ECO:0007669"/>
    <property type="project" value="UniProtKB-KW"/>
</dbReference>
<dbReference type="HAMAP" id="MF_00047">
    <property type="entry name" value="Dala_Dala_lig"/>
    <property type="match status" value="1"/>
</dbReference>
<keyword evidence="3 4" id="KW-0961">Cell wall biogenesis/degradation</keyword>
<reference evidence="10 11" key="1">
    <citation type="submission" date="2019-10" db="EMBL/GenBank/DDBJ databases">
        <authorList>
            <person name="Nie G."/>
            <person name="Ming H."/>
            <person name="Yi B."/>
        </authorList>
    </citation>
    <scope>NUCLEOTIDE SEQUENCE [LARGE SCALE GENOMIC DNA]</scope>
    <source>
        <strain evidence="10 11">CFH 90414</strain>
    </source>
</reference>
<dbReference type="GO" id="GO:0008360">
    <property type="term" value="P:regulation of cell shape"/>
    <property type="evidence" value="ECO:0007669"/>
    <property type="project" value="UniProtKB-KW"/>
</dbReference>
<feature type="binding site" evidence="6">
    <location>
        <position position="313"/>
    </location>
    <ligand>
        <name>Mg(2+)</name>
        <dbReference type="ChEBI" id="CHEBI:18420"/>
        <label>1</label>
    </ligand>
</feature>
<comment type="cofactor">
    <cofactor evidence="6">
        <name>Mg(2+)</name>
        <dbReference type="ChEBI" id="CHEBI:18420"/>
    </cofactor>
    <cofactor evidence="6">
        <name>Mn(2+)</name>
        <dbReference type="ChEBI" id="CHEBI:29035"/>
    </cofactor>
    <text evidence="6">Binds 2 magnesium or manganese ions per subunit.</text>
</comment>
<comment type="caution">
    <text evidence="10">The sequence shown here is derived from an EMBL/GenBank/DDBJ whole genome shotgun (WGS) entry which is preliminary data.</text>
</comment>
<keyword evidence="2 4" id="KW-0436">Ligase</keyword>
<dbReference type="GO" id="GO:0071555">
    <property type="term" value="P:cell wall organization"/>
    <property type="evidence" value="ECO:0007669"/>
    <property type="project" value="UniProtKB-KW"/>
</dbReference>
<sequence>MSDSEQSGAVPSEADLSSGTATGGSASGASASGATAASAALDVVVLAGGISHERDVSLRSGRRVVDALVSAGHRVTLRDPDAGLLPYLAEHRPDVLFPALHGSSGEDGSLLDLLAALGVPTVGSPGSAARRTWSKPVASSIVRDAGIAVPDSVVLSHESFRELGAASVLRVVRSAIEGDLVVKPSSGGSAQGVTIVDAPEELPRAMVDAFTYAEVAVVERRIFGTEVAVTVVDTGAGPEALPAVEIVPTDGVYSFQARYNAGETTFFAPARLDEEIAAAVAEAAVLAHRTLGLHDLSRVDFIIDEAGRPWFLEANVVPGLTETSLVPLAIEAAGRTASEVYDALVRRAAQRG</sequence>
<dbReference type="PROSITE" id="PS50975">
    <property type="entry name" value="ATP_GRASP"/>
    <property type="match status" value="1"/>
</dbReference>
<keyword evidence="11" id="KW-1185">Reference proteome</keyword>
<protein>
    <recommendedName>
        <fullName evidence="4">D-alanine--D-alanine ligase</fullName>
        <ecNumber evidence="4">6.3.2.4</ecNumber>
    </recommendedName>
    <alternativeName>
        <fullName evidence="4">D-Ala-D-Ala ligase</fullName>
    </alternativeName>
    <alternativeName>
        <fullName evidence="4">D-alanylalanine synthetase</fullName>
    </alternativeName>
</protein>
<feature type="binding site" evidence="6">
    <location>
        <position position="313"/>
    </location>
    <ligand>
        <name>Mg(2+)</name>
        <dbReference type="ChEBI" id="CHEBI:18420"/>
        <label>2</label>
    </ligand>
</feature>
<dbReference type="PIRSF" id="PIRSF039102">
    <property type="entry name" value="Ddl/VanB"/>
    <property type="match status" value="1"/>
</dbReference>